<sequence length="97" mass="11107">MAASNMPTVRDARQELIQCIRRADELFDFLYDNDEAFAAAQDDDEFAGLTEVTDCIPVIENLDASFAEKYRSAPLQRSRPVLRGLNYDRFDDTGRRI</sequence>
<dbReference type="AlphaFoldDB" id="A0A371XB68"/>
<organism evidence="1 2">
    <name type="scientific">Fulvimarina endophytica</name>
    <dbReference type="NCBI Taxonomy" id="2293836"/>
    <lineage>
        <taxon>Bacteria</taxon>
        <taxon>Pseudomonadati</taxon>
        <taxon>Pseudomonadota</taxon>
        <taxon>Alphaproteobacteria</taxon>
        <taxon>Hyphomicrobiales</taxon>
        <taxon>Aurantimonadaceae</taxon>
        <taxon>Fulvimarina</taxon>
    </lineage>
</organism>
<keyword evidence="2" id="KW-1185">Reference proteome</keyword>
<proteinExistence type="predicted"/>
<dbReference type="EMBL" id="QURL01000001">
    <property type="protein sequence ID" value="RFC66486.1"/>
    <property type="molecule type" value="Genomic_DNA"/>
</dbReference>
<gene>
    <name evidence="1" type="ORF">DYI37_03320</name>
</gene>
<protein>
    <submittedName>
        <fullName evidence="1">Uncharacterized protein</fullName>
    </submittedName>
</protein>
<dbReference type="RefSeq" id="WP_116681739.1">
    <property type="nucleotide sequence ID" value="NZ_QURL01000001.1"/>
</dbReference>
<accession>A0A371XB68</accession>
<dbReference type="Proteomes" id="UP000264310">
    <property type="component" value="Unassembled WGS sequence"/>
</dbReference>
<reference evidence="1 2" key="1">
    <citation type="submission" date="2018-08" db="EMBL/GenBank/DDBJ databases">
        <title>Fulvimarina sp. 85, whole genome shotgun sequence.</title>
        <authorList>
            <person name="Tuo L."/>
        </authorList>
    </citation>
    <scope>NUCLEOTIDE SEQUENCE [LARGE SCALE GENOMIC DNA]</scope>
    <source>
        <strain evidence="1 2">85</strain>
    </source>
</reference>
<comment type="caution">
    <text evidence="1">The sequence shown here is derived from an EMBL/GenBank/DDBJ whole genome shotgun (WGS) entry which is preliminary data.</text>
</comment>
<name>A0A371XB68_9HYPH</name>
<evidence type="ECO:0000313" key="2">
    <source>
        <dbReference type="Proteomes" id="UP000264310"/>
    </source>
</evidence>
<evidence type="ECO:0000313" key="1">
    <source>
        <dbReference type="EMBL" id="RFC66486.1"/>
    </source>
</evidence>